<comment type="similarity">
    <text evidence="1">Belongs to the peptidase U32 family. UbiV subfamily.</text>
</comment>
<dbReference type="HAMAP" id="MF_02233">
    <property type="entry name" value="UbiV"/>
    <property type="match status" value="1"/>
</dbReference>
<dbReference type="GO" id="GO:0006508">
    <property type="term" value="P:proteolysis"/>
    <property type="evidence" value="ECO:0007669"/>
    <property type="project" value="UniProtKB-KW"/>
</dbReference>
<gene>
    <name evidence="1" type="primary">ubiV</name>
    <name evidence="2" type="ORF">OO17_00085</name>
</gene>
<dbReference type="InterPro" id="IPR001539">
    <property type="entry name" value="Peptidase_U32"/>
</dbReference>
<dbReference type="InterPro" id="IPR043693">
    <property type="entry name" value="UbiV"/>
</dbReference>
<dbReference type="GO" id="GO:0006744">
    <property type="term" value="P:ubiquinone biosynthetic process"/>
    <property type="evidence" value="ECO:0007669"/>
    <property type="project" value="UniProtKB-UniRule"/>
</dbReference>
<dbReference type="RefSeq" id="WP_044403821.1">
    <property type="nucleotide sequence ID" value="NZ_JXXE01000002.1"/>
</dbReference>
<dbReference type="NCBIfam" id="NF011991">
    <property type="entry name" value="PRK15447.1"/>
    <property type="match status" value="1"/>
</dbReference>
<evidence type="ECO:0000313" key="2">
    <source>
        <dbReference type="EMBL" id="KIZ48228.1"/>
    </source>
</evidence>
<dbReference type="Pfam" id="PF01136">
    <property type="entry name" value="Peptidase_U32"/>
    <property type="match status" value="1"/>
</dbReference>
<evidence type="ECO:0000256" key="1">
    <source>
        <dbReference type="HAMAP-Rule" id="MF_02233"/>
    </source>
</evidence>
<reference evidence="2 3" key="1">
    <citation type="submission" date="2014-11" db="EMBL/GenBank/DDBJ databases">
        <title>Genomics and ecophysiology of heterotrophic nitrogen fixing bacteria isolated from estuarine surface water.</title>
        <authorList>
            <person name="Bentzon-Tilia M."/>
            <person name="Severin I."/>
            <person name="Hansen L.H."/>
            <person name="Riemann L."/>
        </authorList>
    </citation>
    <scope>NUCLEOTIDE SEQUENCE [LARGE SCALE GENOMIC DNA]</scope>
    <source>
        <strain evidence="2 3">BAL398</strain>
    </source>
</reference>
<comment type="cofactor">
    <cofactor evidence="1">
        <name>[4Fe-4S] cluster</name>
        <dbReference type="ChEBI" id="CHEBI:49883"/>
    </cofactor>
</comment>
<feature type="binding site" evidence="1">
    <location>
        <position position="180"/>
    </location>
    <ligand>
        <name>[4Fe-4S] cluster</name>
        <dbReference type="ChEBI" id="CHEBI:49883"/>
    </ligand>
</feature>
<name>A0A0D7F575_RHOPL</name>
<dbReference type="PANTHER" id="PTHR30217">
    <property type="entry name" value="PEPTIDASE U32 FAMILY"/>
    <property type="match status" value="1"/>
</dbReference>
<keyword evidence="2" id="KW-0645">Protease</keyword>
<keyword evidence="1" id="KW-0408">Iron</keyword>
<protein>
    <recommendedName>
        <fullName evidence="1">Ubiquinone biosynthesis protein UbiV</fullName>
    </recommendedName>
</protein>
<dbReference type="GO" id="GO:0008233">
    <property type="term" value="F:peptidase activity"/>
    <property type="evidence" value="ECO:0007669"/>
    <property type="project" value="UniProtKB-KW"/>
</dbReference>
<feature type="binding site" evidence="1">
    <location>
        <position position="197"/>
    </location>
    <ligand>
        <name>[4Fe-4S] cluster</name>
        <dbReference type="ChEBI" id="CHEBI:49883"/>
    </ligand>
</feature>
<dbReference type="EMBL" id="JXXE01000002">
    <property type="protein sequence ID" value="KIZ48228.1"/>
    <property type="molecule type" value="Genomic_DNA"/>
</dbReference>
<dbReference type="Proteomes" id="UP000032515">
    <property type="component" value="Unassembled WGS sequence"/>
</dbReference>
<accession>A0A0D7F575</accession>
<keyword evidence="1" id="KW-0479">Metal-binding</keyword>
<dbReference type="InterPro" id="IPR051454">
    <property type="entry name" value="RNA/ubiquinone_mod_enzymes"/>
</dbReference>
<dbReference type="GO" id="GO:0046872">
    <property type="term" value="F:metal ion binding"/>
    <property type="evidence" value="ECO:0007669"/>
    <property type="project" value="UniProtKB-KW"/>
</dbReference>
<dbReference type="UniPathway" id="UPA00232"/>
<comment type="caution">
    <text evidence="2">The sequence shown here is derived from an EMBL/GenBank/DDBJ whole genome shotgun (WGS) entry which is preliminary data.</text>
</comment>
<sequence>MSAAAKDFQLTLGPVLYNWKPEQWRDFYFRIAEEAPVDTVVVGEIVCSKRSPFIEDHIPAVVERLSACGKQVLMGSLTLMSLVRERKAMAELAAAEEFTMEVNDLSCLGMLGGRPHAIGPFVNIYNEAAAAFFASRGARRICLPPELPLSAIRTIARSQPDVTFEVFGFGRAPLAISARCYHARLNKLSKDNCKFVCEQDPDGLAVTTLDNEPFLTMNGVQTLAYACTSLLGDIDKLADAGVGALRLSPQQCDMVAVTRLFRDVIDGKLDAAAGAEQLTGLYPVPVANGFLYAKPGSSFVAAAGEVHQLIPAS</sequence>
<comment type="subunit">
    <text evidence="1">Forms a heterodimer with UbiU.</text>
</comment>
<dbReference type="STRING" id="1421013.GCA_000504425_03454"/>
<organism evidence="2 3">
    <name type="scientific">Rhodopseudomonas palustris</name>
    <dbReference type="NCBI Taxonomy" id="1076"/>
    <lineage>
        <taxon>Bacteria</taxon>
        <taxon>Pseudomonadati</taxon>
        <taxon>Pseudomonadota</taxon>
        <taxon>Alphaproteobacteria</taxon>
        <taxon>Hyphomicrobiales</taxon>
        <taxon>Nitrobacteraceae</taxon>
        <taxon>Rhodopseudomonas</taxon>
    </lineage>
</organism>
<dbReference type="GO" id="GO:0051539">
    <property type="term" value="F:4 iron, 4 sulfur cluster binding"/>
    <property type="evidence" value="ECO:0007669"/>
    <property type="project" value="UniProtKB-UniRule"/>
</dbReference>
<dbReference type="PATRIC" id="fig|1076.23.peg.2726"/>
<dbReference type="PANTHER" id="PTHR30217:SF11">
    <property type="entry name" value="UBIQUINONE BIOSYNTHESIS PROTEIN UBIV"/>
    <property type="match status" value="1"/>
</dbReference>
<evidence type="ECO:0000313" key="3">
    <source>
        <dbReference type="Proteomes" id="UP000032515"/>
    </source>
</evidence>
<dbReference type="OrthoDB" id="8523349at2"/>
<keyword evidence="2" id="KW-0378">Hydrolase</keyword>
<feature type="binding site" evidence="1">
    <location>
        <position position="193"/>
    </location>
    <ligand>
        <name>[4Fe-4S] cluster</name>
        <dbReference type="ChEBI" id="CHEBI:49883"/>
    </ligand>
</feature>
<comment type="pathway">
    <text evidence="1">Cofactor biosynthesis; ubiquinone biosynthesis.</text>
</comment>
<feature type="binding site" evidence="1">
    <location>
        <position position="47"/>
    </location>
    <ligand>
        <name>[4Fe-4S] cluster</name>
        <dbReference type="ChEBI" id="CHEBI:49883"/>
    </ligand>
</feature>
<proteinExistence type="inferred from homology"/>
<keyword evidence="1" id="KW-0004">4Fe-4S</keyword>
<dbReference type="AlphaFoldDB" id="A0A0D7F575"/>
<keyword evidence="1" id="KW-0831">Ubiquinone biosynthesis</keyword>
<keyword evidence="1" id="KW-0411">Iron-sulfur</keyword>
<comment type="function">
    <text evidence="1">Required for O(2)-independent ubiquinone (coenzyme Q) biosynthesis. Together with UbiU, is essential for the C6-hydroxylation reaction in the oxygen-independent ubiquinone biosynthesis pathway.</text>
</comment>